<reference evidence="7" key="1">
    <citation type="submission" date="2009-08" db="EMBL/GenBank/DDBJ databases">
        <title>Annotation of Salpingoeca rosetta.</title>
        <authorList>
            <consortium name="The Broad Institute Genome Sequencing Platform"/>
            <person name="Russ C."/>
            <person name="Cuomo C."/>
            <person name="Burger G."/>
            <person name="Gray M.W."/>
            <person name="Holland P.W.H."/>
            <person name="King N."/>
            <person name="Lang F.B.F."/>
            <person name="Roger A.J."/>
            <person name="Ruiz-Trillo I."/>
            <person name="Young S.K."/>
            <person name="Zeng Q."/>
            <person name="Gargeya S."/>
            <person name="Alvarado L."/>
            <person name="Berlin A."/>
            <person name="Chapman S.B."/>
            <person name="Chen Z."/>
            <person name="Freedman E."/>
            <person name="Gellesch M."/>
            <person name="Goldberg J."/>
            <person name="Griggs A."/>
            <person name="Gujja S."/>
            <person name="Heilman E."/>
            <person name="Heiman D."/>
            <person name="Howarth C."/>
            <person name="Mehta T."/>
            <person name="Neiman D."/>
            <person name="Pearson M."/>
            <person name="Roberts A."/>
            <person name="Saif S."/>
            <person name="Shea T."/>
            <person name="Shenoy N."/>
            <person name="Sisk P."/>
            <person name="Stolte C."/>
            <person name="Sykes S."/>
            <person name="White J."/>
            <person name="Yandava C."/>
            <person name="Haas B."/>
            <person name="Nusbaum C."/>
            <person name="Birren B."/>
        </authorList>
    </citation>
    <scope>NUCLEOTIDE SEQUENCE [LARGE SCALE GENOMIC DNA]</scope>
    <source>
        <strain evidence="7">ATCC 50818</strain>
    </source>
</reference>
<keyword evidence="2" id="KW-1015">Disulfide bond</keyword>
<keyword evidence="5" id="KW-1133">Transmembrane helix</keyword>
<feature type="region of interest" description="Disordered" evidence="4">
    <location>
        <begin position="38"/>
        <end position="59"/>
    </location>
</feature>
<dbReference type="InterPro" id="IPR039942">
    <property type="entry name" value="SBSPO"/>
</dbReference>
<protein>
    <recommendedName>
        <fullName evidence="6">Spondin-like TSP1 domain-containing protein</fullName>
    </recommendedName>
</protein>
<dbReference type="Proteomes" id="UP000007799">
    <property type="component" value="Unassembled WGS sequence"/>
</dbReference>
<feature type="domain" description="Spondin-like TSP1" evidence="6">
    <location>
        <begin position="108"/>
        <end position="159"/>
    </location>
</feature>
<dbReference type="OrthoDB" id="446173at2759"/>
<feature type="transmembrane region" description="Helical" evidence="5">
    <location>
        <begin position="438"/>
        <end position="460"/>
    </location>
</feature>
<feature type="region of interest" description="Disordered" evidence="4">
    <location>
        <begin position="515"/>
        <end position="558"/>
    </location>
</feature>
<dbReference type="SUPFAM" id="SSF82895">
    <property type="entry name" value="TSP-1 type 1 repeat"/>
    <property type="match status" value="3"/>
</dbReference>
<keyword evidence="8" id="KW-1185">Reference proteome</keyword>
<evidence type="ECO:0000256" key="1">
    <source>
        <dbReference type="ARBA" id="ARBA00022729"/>
    </source>
</evidence>
<feature type="domain" description="Spondin-like TSP1" evidence="6">
    <location>
        <begin position="245"/>
        <end position="296"/>
    </location>
</feature>
<keyword evidence="5" id="KW-0812">Transmembrane</keyword>
<evidence type="ECO:0000259" key="6">
    <source>
        <dbReference type="Pfam" id="PF19028"/>
    </source>
</evidence>
<evidence type="ECO:0000256" key="3">
    <source>
        <dbReference type="ARBA" id="ARBA00023180"/>
    </source>
</evidence>
<evidence type="ECO:0000313" key="7">
    <source>
        <dbReference type="EMBL" id="EGD79177.1"/>
    </source>
</evidence>
<keyword evidence="1" id="KW-0732">Signal</keyword>
<dbReference type="PROSITE" id="PS50092">
    <property type="entry name" value="TSP1"/>
    <property type="match status" value="3"/>
</dbReference>
<gene>
    <name evidence="7" type="ORF">PTSG_09907</name>
</gene>
<name>F2UNH2_SALR5</name>
<dbReference type="STRING" id="946362.F2UNH2"/>
<dbReference type="Gene3D" id="2.20.100.10">
    <property type="entry name" value="Thrombospondin type-1 (TSP1) repeat"/>
    <property type="match status" value="3"/>
</dbReference>
<accession>F2UNH2</accession>
<dbReference type="InParanoid" id="F2UNH2"/>
<feature type="region of interest" description="Disordered" evidence="4">
    <location>
        <begin position="379"/>
        <end position="427"/>
    </location>
</feature>
<dbReference type="InterPro" id="IPR000884">
    <property type="entry name" value="TSP1_rpt"/>
</dbReference>
<keyword evidence="5" id="KW-0472">Membrane</keyword>
<dbReference type="InterPro" id="IPR044004">
    <property type="entry name" value="TSP1_spondin_dom"/>
</dbReference>
<dbReference type="AlphaFoldDB" id="F2UNH2"/>
<evidence type="ECO:0000256" key="5">
    <source>
        <dbReference type="SAM" id="Phobius"/>
    </source>
</evidence>
<dbReference type="EMBL" id="GL832984">
    <property type="protein sequence ID" value="EGD79177.1"/>
    <property type="molecule type" value="Genomic_DNA"/>
</dbReference>
<feature type="compositionally biased region" description="Basic and acidic residues" evidence="4">
    <location>
        <begin position="413"/>
        <end position="427"/>
    </location>
</feature>
<keyword evidence="3" id="KW-0325">Glycoprotein</keyword>
<organism evidence="8">
    <name type="scientific">Salpingoeca rosetta (strain ATCC 50818 / BSB-021)</name>
    <dbReference type="NCBI Taxonomy" id="946362"/>
    <lineage>
        <taxon>Eukaryota</taxon>
        <taxon>Choanoflagellata</taxon>
        <taxon>Craspedida</taxon>
        <taxon>Salpingoecidae</taxon>
        <taxon>Salpingoeca</taxon>
    </lineage>
</organism>
<dbReference type="RefSeq" id="XP_004989262.1">
    <property type="nucleotide sequence ID" value="XM_004989205.1"/>
</dbReference>
<feature type="compositionally biased region" description="Low complexity" evidence="4">
    <location>
        <begin position="519"/>
        <end position="529"/>
    </location>
</feature>
<dbReference type="PANTHER" id="PTHR20920:SF5">
    <property type="entry name" value="SMB DOMAIN-CONTAINING PROTEIN"/>
    <property type="match status" value="1"/>
</dbReference>
<dbReference type="eggNOG" id="KOG4475">
    <property type="taxonomic scope" value="Eukaryota"/>
</dbReference>
<feature type="compositionally biased region" description="Basic and acidic residues" evidence="4">
    <location>
        <begin position="394"/>
        <end position="403"/>
    </location>
</feature>
<feature type="domain" description="Spondin-like TSP1" evidence="6">
    <location>
        <begin position="172"/>
        <end position="223"/>
    </location>
</feature>
<sequence length="594" mass="63763">MPSTSKTAAVGKVLLVAVAVVLTSVLVSTRAVRAAGDTTTKDGAALPGSENAEEYQPGLASAKLRARGVHIGSPLHQEEQQQKHKHHQQGSARVLDKETRMAQGEQNCVVSDWVDVSACTHACGGGTQQQMREVIAPPSENGRPCPALVRKVVCNENPCDDDGNAEAQSVDCVLSEWENIGGCSQPCNRGTQRQGRKVLRPASNGGAECGPTTRTVVCNPFPCKEDGDAMIDIDPNAAAAYDVDCVVGPWRQQQACTKACGGGVRIMRRDVVIEPAGNGAACPPLLNILPCNTHECARSRRAALRQRQSAPSSEQPAKFRGTQPLCTDAPHTPERDIVECENMPTGSTCEFDAPSIHSTCQMTCTDGLWSPMRCTAWNDGARPRQRRQRAAGTAHHDSRHHDQQAQQQQQQRQEQEEIRGRTGDGNADHEQAAFVSNMVLIGGGIAAAVAMAGAAGLVLYRTVTTTWASSSQSTATTAATAATQEHTTAQNTTTAAAAIRLARLRVKRRRSDPLIMEEQQQQQQQQQRGGSSGGVLSVPPTLPVIHESDEEGEIEGECGRITPTMTDQHVIRRHAFERRESLLAGIPRPSPTLQ</sequence>
<dbReference type="PANTHER" id="PTHR20920">
    <property type="entry name" value="RPE-SPONDIN"/>
    <property type="match status" value="1"/>
</dbReference>
<evidence type="ECO:0000256" key="4">
    <source>
        <dbReference type="SAM" id="MobiDB-lite"/>
    </source>
</evidence>
<evidence type="ECO:0000256" key="2">
    <source>
        <dbReference type="ARBA" id="ARBA00023157"/>
    </source>
</evidence>
<dbReference type="GeneID" id="16069806"/>
<feature type="region of interest" description="Disordered" evidence="4">
    <location>
        <begin position="302"/>
        <end position="332"/>
    </location>
</feature>
<evidence type="ECO:0000313" key="8">
    <source>
        <dbReference type="Proteomes" id="UP000007799"/>
    </source>
</evidence>
<dbReference type="SMART" id="SM00209">
    <property type="entry name" value="TSP1"/>
    <property type="match status" value="3"/>
</dbReference>
<dbReference type="Pfam" id="PF19028">
    <property type="entry name" value="TSP1_spondin"/>
    <property type="match status" value="3"/>
</dbReference>
<dbReference type="KEGG" id="sre:PTSG_09907"/>
<proteinExistence type="predicted"/>
<feature type="region of interest" description="Disordered" evidence="4">
    <location>
        <begin position="76"/>
        <end position="98"/>
    </location>
</feature>
<dbReference type="InterPro" id="IPR036383">
    <property type="entry name" value="TSP1_rpt_sf"/>
</dbReference>